<protein>
    <recommendedName>
        <fullName evidence="3">Tail fiber assembly protein</fullName>
    </recommendedName>
</protein>
<dbReference type="EMBL" id="CP152380">
    <property type="protein sequence ID" value="XAF55091.1"/>
    <property type="molecule type" value="Genomic_DNA"/>
</dbReference>
<dbReference type="Proteomes" id="UP001445268">
    <property type="component" value="Chromosome"/>
</dbReference>
<organism evidence="1 2">
    <name type="scientific">Marinobacter alkaliphilus</name>
    <dbReference type="NCBI Taxonomy" id="254719"/>
    <lineage>
        <taxon>Bacteria</taxon>
        <taxon>Pseudomonadati</taxon>
        <taxon>Pseudomonadota</taxon>
        <taxon>Gammaproteobacteria</taxon>
        <taxon>Pseudomonadales</taxon>
        <taxon>Marinobacteraceae</taxon>
        <taxon>Marinobacter</taxon>
    </lineage>
</organism>
<name>A0ABZ3E5X8_9GAMM</name>
<proteinExistence type="predicted"/>
<reference evidence="1 2" key="1">
    <citation type="submission" date="2024-04" db="EMBL/GenBank/DDBJ databases">
        <title>Marinobacter sp. SBY-1.</title>
        <authorList>
            <person name="Pan C."/>
        </authorList>
    </citation>
    <scope>NUCLEOTIDE SEQUENCE [LARGE SCALE GENOMIC DNA]</scope>
    <source>
        <strain evidence="1 2">SBY-1</strain>
    </source>
</reference>
<gene>
    <name evidence="1" type="ORF">AAGT77_05965</name>
</gene>
<sequence length="225" mass="24979">MKIYNYSPETGEFIGSETADPDPLQENEWLIPAFATSAEPPALTNHQAAVFGDGEWAIVPDYRGVEYWLSDRSYHTIDQLGFEPPEDALFEQPPEPVQQRRLEAKTTIDQMAGRARLRFVSAGQLIEEEYREAEKAVQEWRTAGSPTAQVPEEISAWIDAANMTAEEAATDIEQTAVAWKQVLTQIRTIRLTGKAAIDNAADDADFMAIAQPYIDQLDAMGPSSS</sequence>
<accession>A0ABZ3E5X8</accession>
<evidence type="ECO:0000313" key="2">
    <source>
        <dbReference type="Proteomes" id="UP001445268"/>
    </source>
</evidence>
<evidence type="ECO:0000313" key="1">
    <source>
        <dbReference type="EMBL" id="XAF55091.1"/>
    </source>
</evidence>
<dbReference type="RefSeq" id="WP_342632123.1">
    <property type="nucleotide sequence ID" value="NZ_CP152380.1"/>
</dbReference>
<evidence type="ECO:0008006" key="3">
    <source>
        <dbReference type="Google" id="ProtNLM"/>
    </source>
</evidence>
<keyword evidence="2" id="KW-1185">Reference proteome</keyword>